<evidence type="ECO:0000313" key="2">
    <source>
        <dbReference type="EMBL" id="MDQ0286960.1"/>
    </source>
</evidence>
<name>A0ABU0B3X6_9FIRM</name>
<protein>
    <submittedName>
        <fullName evidence="2">Stage II sporulation protein GA (Sporulation sigma-E factor processing peptidase)</fullName>
        <ecNumber evidence="2">3.4.23.-</ecNumber>
    </submittedName>
</protein>
<dbReference type="NCBIfam" id="TIGR02854">
    <property type="entry name" value="spore_II_GA"/>
    <property type="match status" value="1"/>
</dbReference>
<dbReference type="EMBL" id="JAUSUX010000016">
    <property type="protein sequence ID" value="MDQ0286960.1"/>
    <property type="molecule type" value="Genomic_DNA"/>
</dbReference>
<keyword evidence="3" id="KW-1185">Reference proteome</keyword>
<proteinExistence type="predicted"/>
<evidence type="ECO:0000313" key="3">
    <source>
        <dbReference type="Proteomes" id="UP001225644"/>
    </source>
</evidence>
<keyword evidence="1" id="KW-0472">Membrane</keyword>
<dbReference type="GO" id="GO:0016787">
    <property type="term" value="F:hydrolase activity"/>
    <property type="evidence" value="ECO:0007669"/>
    <property type="project" value="UniProtKB-KW"/>
</dbReference>
<feature type="transmembrane region" description="Helical" evidence="1">
    <location>
        <begin position="13"/>
        <end position="33"/>
    </location>
</feature>
<gene>
    <name evidence="2" type="ORF">J2Z49_002077</name>
</gene>
<reference evidence="2 3" key="1">
    <citation type="submission" date="2023-07" db="EMBL/GenBank/DDBJ databases">
        <title>Genomic Encyclopedia of Type Strains, Phase IV (KMG-IV): sequencing the most valuable type-strain genomes for metagenomic binning, comparative biology and taxonomic classification.</title>
        <authorList>
            <person name="Goeker M."/>
        </authorList>
    </citation>
    <scope>NUCLEOTIDE SEQUENCE [LARGE SCALE GENOMIC DNA]</scope>
    <source>
        <strain evidence="2 3">DSM 12396</strain>
    </source>
</reference>
<dbReference type="InterPro" id="IPR005081">
    <property type="entry name" value="SpoIIGA"/>
</dbReference>
<dbReference type="Pfam" id="PF03419">
    <property type="entry name" value="Peptidase_U4"/>
    <property type="match status" value="1"/>
</dbReference>
<feature type="transmembrane region" description="Helical" evidence="1">
    <location>
        <begin position="142"/>
        <end position="164"/>
    </location>
</feature>
<dbReference type="EC" id="3.4.23.-" evidence="2"/>
<comment type="caution">
    <text evidence="2">The sequence shown here is derived from an EMBL/GenBank/DDBJ whole genome shotgun (WGS) entry which is preliminary data.</text>
</comment>
<dbReference type="Proteomes" id="UP001225644">
    <property type="component" value="Unassembled WGS sequence"/>
</dbReference>
<sequence>MHGQVGVGLMTGYVVYVDQVLAGNLLLNYILLWTAGRLSQVRATLFRLVLSSALGSIYALFFFVPGFNQLFSLPLKIFFSCLMIVIAFAPLPLKRLLACLVFFYLSSFTLGGIWLGFIYLLYSNSDFASAANRILRIIQQYFWPGLLLALLTLVGGGRVLALLMRSRLEQQAHRVALVVEVEGQRVEVSGLLDTGNSLRDPLTGYPVIVVEYTALLPILPPAVRQIFEEPGDSGDPSLLATLAGTDWPARLCLIPFRSVGQEQGILIGIRPDRVEILQKGGSTGVQQVVVGICRHSLGSYQALVPPALVRAA</sequence>
<feature type="transmembrane region" description="Helical" evidence="1">
    <location>
        <begin position="45"/>
        <end position="64"/>
    </location>
</feature>
<keyword evidence="2" id="KW-0378">Hydrolase</keyword>
<keyword evidence="1" id="KW-1133">Transmembrane helix</keyword>
<dbReference type="PIRSF" id="PIRSF018571">
    <property type="entry name" value="SpoIIGA"/>
    <property type="match status" value="1"/>
</dbReference>
<feature type="transmembrane region" description="Helical" evidence="1">
    <location>
        <begin position="70"/>
        <end position="89"/>
    </location>
</feature>
<feature type="transmembrane region" description="Helical" evidence="1">
    <location>
        <begin position="96"/>
        <end position="122"/>
    </location>
</feature>
<keyword evidence="1" id="KW-0812">Transmembrane</keyword>
<accession>A0ABU0B3X6</accession>
<organism evidence="2 3">
    <name type="scientific">Desulfofundulus luciae</name>
    <dbReference type="NCBI Taxonomy" id="74702"/>
    <lineage>
        <taxon>Bacteria</taxon>
        <taxon>Bacillati</taxon>
        <taxon>Bacillota</taxon>
        <taxon>Clostridia</taxon>
        <taxon>Eubacteriales</taxon>
        <taxon>Peptococcaceae</taxon>
        <taxon>Desulfofundulus</taxon>
    </lineage>
</organism>
<dbReference type="RefSeq" id="WP_307402745.1">
    <property type="nucleotide sequence ID" value="NZ_JAUSUX010000016.1"/>
</dbReference>
<evidence type="ECO:0000256" key="1">
    <source>
        <dbReference type="SAM" id="Phobius"/>
    </source>
</evidence>